<evidence type="ECO:0000256" key="11">
    <source>
        <dbReference type="RuleBase" id="RU910715"/>
    </source>
</evidence>
<keyword evidence="5 11" id="KW-0762">Sugar transport</keyword>
<dbReference type="Pfam" id="PF03083">
    <property type="entry name" value="MtN3_slv"/>
    <property type="match status" value="1"/>
</dbReference>
<feature type="region of interest" description="Disordered" evidence="12">
    <location>
        <begin position="20"/>
        <end position="86"/>
    </location>
</feature>
<evidence type="ECO:0000256" key="3">
    <source>
        <dbReference type="ARBA" id="ARBA00022448"/>
    </source>
</evidence>
<evidence type="ECO:0000256" key="1">
    <source>
        <dbReference type="ARBA" id="ARBA00004651"/>
    </source>
</evidence>
<proteinExistence type="inferred from homology"/>
<dbReference type="Gene3D" id="1.20.1280.290">
    <property type="match status" value="1"/>
</dbReference>
<dbReference type="EMBL" id="CAJGYO010000006">
    <property type="protein sequence ID" value="CAD6238356.1"/>
    <property type="molecule type" value="Genomic_DNA"/>
</dbReference>
<feature type="compositionally biased region" description="Polar residues" evidence="12">
    <location>
        <begin position="24"/>
        <end position="38"/>
    </location>
</feature>
<evidence type="ECO:0000256" key="5">
    <source>
        <dbReference type="ARBA" id="ARBA00022597"/>
    </source>
</evidence>
<keyword evidence="9 11" id="KW-0472">Membrane</keyword>
<organism evidence="13 14">
    <name type="scientific">Miscanthus lutarioriparius</name>
    <dbReference type="NCBI Taxonomy" id="422564"/>
    <lineage>
        <taxon>Eukaryota</taxon>
        <taxon>Viridiplantae</taxon>
        <taxon>Streptophyta</taxon>
        <taxon>Embryophyta</taxon>
        <taxon>Tracheophyta</taxon>
        <taxon>Spermatophyta</taxon>
        <taxon>Magnoliopsida</taxon>
        <taxon>Liliopsida</taxon>
        <taxon>Poales</taxon>
        <taxon>Poaceae</taxon>
        <taxon>PACMAD clade</taxon>
        <taxon>Panicoideae</taxon>
        <taxon>Andropogonodae</taxon>
        <taxon>Andropogoneae</taxon>
        <taxon>Saccharinae</taxon>
        <taxon>Miscanthus</taxon>
    </lineage>
</organism>
<keyword evidence="8 11" id="KW-1133">Transmembrane helix</keyword>
<sequence length="327" mass="35882">MCKNKSHMCKWLTRTLIDREGKQTKTNTGDTPSKTSEIPTPGSAAARGSAAAPAPAALPPASADIYSDPSPEQVSSLSSTSRHHGLGCSGIDELRRRLVVLPPPLLLRRRNRRERLRLRALHLPTPHIQADRPERVHGAVLGHAVHLLAAQLPHLHVVRPPFVSYGVVLVATVNSIGAVFQLAYTAVFIAFTDAKQRLKVSALLAAVFVVFGLIVFVSLALLDHTTRQMFVGYLSVASLIFMFASPLSIINLVIRTKSVEYMPFYLSLSMFLMSASFFGYGVLLRDFFIYIPNGIGTILGIIQLVLYAYFRKGSSEEARLPLLVTHT</sequence>
<feature type="transmembrane region" description="Helical" evidence="11">
    <location>
        <begin position="264"/>
        <end position="283"/>
    </location>
</feature>
<keyword evidence="7" id="KW-0677">Repeat</keyword>
<keyword evidence="4" id="KW-1003">Cell membrane</keyword>
<dbReference type="FunFam" id="1.20.1280.290:FF:000002">
    <property type="entry name" value="Bidirectional sugar transporter SWEET"/>
    <property type="match status" value="1"/>
</dbReference>
<evidence type="ECO:0000256" key="2">
    <source>
        <dbReference type="ARBA" id="ARBA00007809"/>
    </source>
</evidence>
<comment type="function">
    <text evidence="11">Mediates both low-affinity uptake and efflux of sugar across the membrane.</text>
</comment>
<comment type="caution">
    <text evidence="13">The sequence shown here is derived from an EMBL/GenBank/DDBJ whole genome shotgun (WGS) entry which is preliminary data.</text>
</comment>
<feature type="transmembrane region" description="Helical" evidence="11">
    <location>
        <begin position="162"/>
        <end position="191"/>
    </location>
</feature>
<dbReference type="GO" id="GO:0051119">
    <property type="term" value="F:sugar transmembrane transporter activity"/>
    <property type="evidence" value="ECO:0007669"/>
    <property type="project" value="InterPro"/>
</dbReference>
<dbReference type="PANTHER" id="PTHR10791">
    <property type="entry name" value="RAG1-ACTIVATING PROTEIN 1"/>
    <property type="match status" value="1"/>
</dbReference>
<accession>A0A811PCP3</accession>
<dbReference type="InterPro" id="IPR047664">
    <property type="entry name" value="SWEET"/>
</dbReference>
<evidence type="ECO:0000256" key="7">
    <source>
        <dbReference type="ARBA" id="ARBA00022737"/>
    </source>
</evidence>
<name>A0A811PCP3_9POAL</name>
<keyword evidence="14" id="KW-1185">Reference proteome</keyword>
<comment type="similarity">
    <text evidence="2 11">Belongs to the SWEET sugar transporter family.</text>
</comment>
<reference evidence="13" key="1">
    <citation type="submission" date="2020-10" db="EMBL/GenBank/DDBJ databases">
        <authorList>
            <person name="Han B."/>
            <person name="Lu T."/>
            <person name="Zhao Q."/>
            <person name="Huang X."/>
            <person name="Zhao Y."/>
        </authorList>
    </citation>
    <scope>NUCLEOTIDE SEQUENCE</scope>
</reference>
<dbReference type="OrthoDB" id="409725at2759"/>
<comment type="function">
    <text evidence="10">Mediates both low-affinity uptake and efflux of sugar across the plasma membrane.</text>
</comment>
<evidence type="ECO:0000313" key="14">
    <source>
        <dbReference type="Proteomes" id="UP000604825"/>
    </source>
</evidence>
<feature type="transmembrane region" description="Helical" evidence="11">
    <location>
        <begin position="289"/>
        <end position="310"/>
    </location>
</feature>
<feature type="transmembrane region" description="Helical" evidence="11">
    <location>
        <begin position="203"/>
        <end position="222"/>
    </location>
</feature>
<evidence type="ECO:0000256" key="6">
    <source>
        <dbReference type="ARBA" id="ARBA00022692"/>
    </source>
</evidence>
<comment type="subcellular location">
    <subcellularLocation>
        <location evidence="1">Cell membrane</location>
        <topology evidence="1">Multi-pass membrane protein</topology>
    </subcellularLocation>
</comment>
<evidence type="ECO:0000313" key="13">
    <source>
        <dbReference type="EMBL" id="CAD6238356.1"/>
    </source>
</evidence>
<protein>
    <recommendedName>
        <fullName evidence="11">Bidirectional sugar transporter SWEET</fullName>
    </recommendedName>
</protein>
<dbReference type="PANTHER" id="PTHR10791:SF57">
    <property type="entry name" value="BIDIRECTIONAL SUGAR TRANSPORTER SWEET2A"/>
    <property type="match status" value="1"/>
</dbReference>
<dbReference type="InterPro" id="IPR004316">
    <property type="entry name" value="SWEET_rpt"/>
</dbReference>
<keyword evidence="3 11" id="KW-0813">Transport</keyword>
<comment type="caution">
    <text evidence="11">Lacks conserved residue(s) required for the propagation of feature annotation.</text>
</comment>
<keyword evidence="6 11" id="KW-0812">Transmembrane</keyword>
<evidence type="ECO:0000256" key="8">
    <source>
        <dbReference type="ARBA" id="ARBA00022989"/>
    </source>
</evidence>
<dbReference type="Proteomes" id="UP000604825">
    <property type="component" value="Unassembled WGS sequence"/>
</dbReference>
<dbReference type="GO" id="GO:0005886">
    <property type="term" value="C:plasma membrane"/>
    <property type="evidence" value="ECO:0007669"/>
    <property type="project" value="UniProtKB-SubCell"/>
</dbReference>
<feature type="transmembrane region" description="Helical" evidence="11">
    <location>
        <begin position="228"/>
        <end position="252"/>
    </location>
</feature>
<evidence type="ECO:0000256" key="10">
    <source>
        <dbReference type="ARBA" id="ARBA00037238"/>
    </source>
</evidence>
<evidence type="ECO:0000256" key="12">
    <source>
        <dbReference type="SAM" id="MobiDB-lite"/>
    </source>
</evidence>
<evidence type="ECO:0000256" key="9">
    <source>
        <dbReference type="ARBA" id="ARBA00023136"/>
    </source>
</evidence>
<gene>
    <name evidence="13" type="ORF">NCGR_LOCUS25606</name>
</gene>
<feature type="compositionally biased region" description="Low complexity" evidence="12">
    <location>
        <begin position="41"/>
        <end position="63"/>
    </location>
</feature>
<evidence type="ECO:0000256" key="4">
    <source>
        <dbReference type="ARBA" id="ARBA00022475"/>
    </source>
</evidence>
<dbReference type="AlphaFoldDB" id="A0A811PCP3"/>
<feature type="compositionally biased region" description="Polar residues" evidence="12">
    <location>
        <begin position="70"/>
        <end position="80"/>
    </location>
</feature>